<dbReference type="FunFam" id="3.40.50.300:FF:000369">
    <property type="entry name" value="GTP-binding nuclear protein"/>
    <property type="match status" value="1"/>
</dbReference>
<organism evidence="12 13">
    <name type="scientific">Babesia ovata</name>
    <dbReference type="NCBI Taxonomy" id="189622"/>
    <lineage>
        <taxon>Eukaryota</taxon>
        <taxon>Sar</taxon>
        <taxon>Alveolata</taxon>
        <taxon>Apicomplexa</taxon>
        <taxon>Aconoidasida</taxon>
        <taxon>Piroplasmida</taxon>
        <taxon>Babesiidae</taxon>
        <taxon>Babesia</taxon>
    </lineage>
</organism>
<evidence type="ECO:0000313" key="12">
    <source>
        <dbReference type="EMBL" id="GBE60255.1"/>
    </source>
</evidence>
<evidence type="ECO:0000256" key="5">
    <source>
        <dbReference type="ARBA" id="ARBA00022927"/>
    </source>
</evidence>
<dbReference type="SUPFAM" id="SSF52540">
    <property type="entry name" value="P-loop containing nucleoside triphosphate hydrolases"/>
    <property type="match status" value="1"/>
</dbReference>
<dbReference type="GO" id="GO:0006606">
    <property type="term" value="P:protein import into nucleus"/>
    <property type="evidence" value="ECO:0007669"/>
    <property type="project" value="TreeGrafter"/>
</dbReference>
<dbReference type="Proteomes" id="UP000236319">
    <property type="component" value="Unassembled WGS sequence"/>
</dbReference>
<sequence length="945" mass="105976">MMPQASDGDAPSGAFLATASLDDIVAHSLEYEPEKDVSDLKDSENVSLVYHFLRHIWTSMTDASVYEQSDGLAGGSDVIPFLHSDEWRQRVSKRILDLLSHFREDSSEDGNGSGEQALPALRNVAQGHLTTCFKILSSYLLVGWQQSITIMLRQSRRASQSFLPKFSSAAVCLVDVYMYMVPIAIDLSSFLDLLTDLVKSLPVESAKVLSDFLYSRVAFLRNSFEMLEASAGNARLVQTAGAKMIGLVRVLEASLGESADGDIPVHIFNLRLTLTSCLPISHLGVCNRQSLSQEFTPVTKVTADEWTDMVTMSVRKRGFGISQFEISNYEAVASSSSLSSSTSGQLFDLKSLAGRGEQRIEMTDTSQRIPSYTVYVHYCDLLNFVFNPFVITEKTQDYMDDLQAAFASVTSHIISLLEKPQPPDTSLSWIIPLTSSVPVFIARSTSLKFWTSFLCASSFALQSLKISHKRTAPTESVYSLLREKSAASLDAIEKTLNHCISKISGLSVKLERLMCREKEWVLWKQRGCTTDVLEPVTGDVFTFPEDVPSSDGESEEGEMIDFLDVLGQLESVSPVGENGLPEVGSNFIIDVKDLCLNRQATAWYLEKRATDKPAVSAHEKLYQMLEDYMEKMRMDADPAQGIEEAERSKHDPLFRFRFNRLFANRYVHKYMDLSNEDVTSGSIDCLVESLRSYDRMGKRLVWHLCVSGNLVDVRKCSARVYLPGQPSFDKSVAAMAEEMPQFKLLLVGDGGVGKTTLVKRHLTGEFEKKYIPTLGVEVHPLKFRTNCGGIQFNAWDTAGQEKYGGLRDGYYIKGECAIIMFDVTSRITYRNVPNWHRDIVRVCDNIPMVLCGNKADVKERQVKAGHIQFHRKRNLQYYDLSARSNFNFERPFLWLARRLLNQPQLVFVGECAKEPEFKIDPELAEQCERNLEAAANVAIDDDGDL</sequence>
<dbReference type="SMART" id="SM00173">
    <property type="entry name" value="RAS"/>
    <property type="match status" value="1"/>
</dbReference>
<dbReference type="EMBL" id="BDSA01000002">
    <property type="protein sequence ID" value="GBE60255.1"/>
    <property type="molecule type" value="Genomic_DNA"/>
</dbReference>
<keyword evidence="3" id="KW-0813">Transport</keyword>
<dbReference type="OrthoDB" id="332663at2759"/>
<protein>
    <recommendedName>
        <fullName evidence="8">GTP-binding nuclear protein Ran</fullName>
    </recommendedName>
    <alternativeName>
        <fullName evidence="9">GTPase Ran</fullName>
    </alternativeName>
    <alternativeName>
        <fullName evidence="11">Ras-like protein TC4</fullName>
    </alternativeName>
</protein>
<keyword evidence="4" id="KW-0547">Nucleotide-binding</keyword>
<dbReference type="GO" id="GO:0000054">
    <property type="term" value="P:ribosomal subunit export from nucleus"/>
    <property type="evidence" value="ECO:0007669"/>
    <property type="project" value="TreeGrafter"/>
</dbReference>
<dbReference type="CDD" id="cd00877">
    <property type="entry name" value="Ran"/>
    <property type="match status" value="1"/>
</dbReference>
<comment type="caution">
    <text evidence="12">The sequence shown here is derived from an EMBL/GenBank/DDBJ whole genome shotgun (WGS) entry which is preliminary data.</text>
</comment>
<keyword evidence="5" id="KW-0653">Protein transport</keyword>
<comment type="subunit">
    <text evidence="10">Monomer. Found in a nuclear export complex with RanGTP, exportin and pre-miRNA.</text>
</comment>
<dbReference type="GO" id="GO:0005634">
    <property type="term" value="C:nucleus"/>
    <property type="evidence" value="ECO:0007669"/>
    <property type="project" value="UniProtKB-SubCell"/>
</dbReference>
<dbReference type="PANTHER" id="PTHR24071:SF0">
    <property type="entry name" value="GTP-BINDING NUCLEAR PROTEIN RAN"/>
    <property type="match status" value="1"/>
</dbReference>
<dbReference type="AlphaFoldDB" id="A0A2H6KB93"/>
<reference evidence="12 13" key="1">
    <citation type="journal article" date="2017" name="BMC Genomics">
        <title>Whole-genome assembly of Babesia ovata and comparative genomics between closely related pathogens.</title>
        <authorList>
            <person name="Yamagishi J."/>
            <person name="Asada M."/>
            <person name="Hakimi H."/>
            <person name="Tanaka T.Q."/>
            <person name="Sugimoto C."/>
            <person name="Kawazu S."/>
        </authorList>
    </citation>
    <scope>NUCLEOTIDE SEQUENCE [LARGE SCALE GENOMIC DNA]</scope>
    <source>
        <strain evidence="12 13">Miyake</strain>
    </source>
</reference>
<keyword evidence="13" id="KW-1185">Reference proteome</keyword>
<evidence type="ECO:0000313" key="13">
    <source>
        <dbReference type="Proteomes" id="UP000236319"/>
    </source>
</evidence>
<evidence type="ECO:0000256" key="1">
    <source>
        <dbReference type="ARBA" id="ARBA00004123"/>
    </source>
</evidence>
<keyword evidence="7" id="KW-0539">Nucleus</keyword>
<accession>A0A2H6KB93</accession>
<evidence type="ECO:0000256" key="8">
    <source>
        <dbReference type="ARBA" id="ARBA00040533"/>
    </source>
</evidence>
<dbReference type="InterPro" id="IPR027417">
    <property type="entry name" value="P-loop_NTPase"/>
</dbReference>
<evidence type="ECO:0000256" key="4">
    <source>
        <dbReference type="ARBA" id="ARBA00022741"/>
    </source>
</evidence>
<evidence type="ECO:0000256" key="2">
    <source>
        <dbReference type="ARBA" id="ARBA00008028"/>
    </source>
</evidence>
<dbReference type="PRINTS" id="PR00627">
    <property type="entry name" value="GTPRANTC4"/>
</dbReference>
<dbReference type="InterPro" id="IPR005225">
    <property type="entry name" value="Small_GTP-bd"/>
</dbReference>
<dbReference type="PROSITE" id="PS51419">
    <property type="entry name" value="RAB"/>
    <property type="match status" value="1"/>
</dbReference>
<dbReference type="SMART" id="SM00176">
    <property type="entry name" value="RAN"/>
    <property type="match status" value="1"/>
</dbReference>
<dbReference type="PROSITE" id="PS51418">
    <property type="entry name" value="RAN"/>
    <property type="match status" value="1"/>
</dbReference>
<dbReference type="RefSeq" id="XP_028866498.1">
    <property type="nucleotide sequence ID" value="XM_029010665.1"/>
</dbReference>
<evidence type="ECO:0000256" key="9">
    <source>
        <dbReference type="ARBA" id="ARBA00042268"/>
    </source>
</evidence>
<dbReference type="InterPro" id="IPR002041">
    <property type="entry name" value="Ran_GTPase"/>
</dbReference>
<dbReference type="VEuPathDB" id="PiroplasmaDB:BOVATA_017480"/>
<evidence type="ECO:0000256" key="10">
    <source>
        <dbReference type="ARBA" id="ARBA00065175"/>
    </source>
</evidence>
<evidence type="ECO:0000256" key="6">
    <source>
        <dbReference type="ARBA" id="ARBA00023134"/>
    </source>
</evidence>
<dbReference type="NCBIfam" id="TIGR00231">
    <property type="entry name" value="small_GTP"/>
    <property type="match status" value="1"/>
</dbReference>
<dbReference type="PANTHER" id="PTHR24071">
    <property type="entry name" value="RAN GTPASE"/>
    <property type="match status" value="1"/>
</dbReference>
<dbReference type="Gene3D" id="3.40.50.300">
    <property type="entry name" value="P-loop containing nucleotide triphosphate hydrolases"/>
    <property type="match status" value="1"/>
</dbReference>
<name>A0A2H6KB93_9APIC</name>
<dbReference type="InterPro" id="IPR001806">
    <property type="entry name" value="Small_GTPase"/>
</dbReference>
<dbReference type="GO" id="GO:0003924">
    <property type="term" value="F:GTPase activity"/>
    <property type="evidence" value="ECO:0007669"/>
    <property type="project" value="InterPro"/>
</dbReference>
<gene>
    <name evidence="12" type="ORF">BOVATA_017480</name>
</gene>
<dbReference type="GO" id="GO:0005525">
    <property type="term" value="F:GTP binding"/>
    <property type="evidence" value="ECO:0007669"/>
    <property type="project" value="UniProtKB-KW"/>
</dbReference>
<comment type="subcellular location">
    <subcellularLocation>
        <location evidence="1">Nucleus</location>
    </subcellularLocation>
</comment>
<dbReference type="PROSITE" id="PS51421">
    <property type="entry name" value="RAS"/>
    <property type="match status" value="1"/>
</dbReference>
<proteinExistence type="inferred from homology"/>
<dbReference type="SMART" id="SM00174">
    <property type="entry name" value="RHO"/>
    <property type="match status" value="1"/>
</dbReference>
<dbReference type="GO" id="GO:0005737">
    <property type="term" value="C:cytoplasm"/>
    <property type="evidence" value="ECO:0007669"/>
    <property type="project" value="TreeGrafter"/>
</dbReference>
<evidence type="ECO:0000256" key="11">
    <source>
        <dbReference type="ARBA" id="ARBA00075751"/>
    </source>
</evidence>
<evidence type="ECO:0000256" key="7">
    <source>
        <dbReference type="ARBA" id="ARBA00023242"/>
    </source>
</evidence>
<dbReference type="GeneID" id="39874025"/>
<dbReference type="SMART" id="SM00175">
    <property type="entry name" value="RAB"/>
    <property type="match status" value="1"/>
</dbReference>
<comment type="similarity">
    <text evidence="2">Belongs to the small GTPase superfamily. Ran family.</text>
</comment>
<evidence type="ECO:0000256" key="3">
    <source>
        <dbReference type="ARBA" id="ARBA00022448"/>
    </source>
</evidence>
<dbReference type="Pfam" id="PF00071">
    <property type="entry name" value="Ras"/>
    <property type="match status" value="1"/>
</dbReference>
<keyword evidence="6" id="KW-0342">GTP-binding</keyword>